<evidence type="ECO:0000256" key="2">
    <source>
        <dbReference type="SAM" id="Phobius"/>
    </source>
</evidence>
<evidence type="ECO:0000313" key="5">
    <source>
        <dbReference type="WBParaSite" id="ECPE_0001545801-mRNA-1"/>
    </source>
</evidence>
<reference evidence="5" key="1">
    <citation type="submission" date="2016-06" db="UniProtKB">
        <authorList>
            <consortium name="WormBaseParasite"/>
        </authorList>
    </citation>
    <scope>IDENTIFICATION</scope>
</reference>
<feature type="region of interest" description="Disordered" evidence="1">
    <location>
        <begin position="77"/>
        <end position="96"/>
    </location>
</feature>
<name>A0A183B883_9TREM</name>
<keyword evidence="2" id="KW-1133">Transmembrane helix</keyword>
<dbReference type="AlphaFoldDB" id="A0A183B883"/>
<keyword evidence="2" id="KW-0812">Transmembrane</keyword>
<proteinExistence type="predicted"/>
<dbReference type="WBParaSite" id="ECPE_0001545801-mRNA-1">
    <property type="protein sequence ID" value="ECPE_0001545801-mRNA-1"/>
    <property type="gene ID" value="ECPE_0001545801"/>
</dbReference>
<evidence type="ECO:0000313" key="3">
    <source>
        <dbReference type="EMBL" id="VDP92690.1"/>
    </source>
</evidence>
<keyword evidence="4" id="KW-1185">Reference proteome</keyword>
<sequence length="96" mass="10777">MLSCMGTFRELQKKGIDEPQPKPLIPDWATPAASISWIAAVIIAIVVIIAIGALTACIVMRTRGETYMLDREERALGNDPEKELREKEAFRTYERA</sequence>
<organism evidence="5">
    <name type="scientific">Echinostoma caproni</name>
    <dbReference type="NCBI Taxonomy" id="27848"/>
    <lineage>
        <taxon>Eukaryota</taxon>
        <taxon>Metazoa</taxon>
        <taxon>Spiralia</taxon>
        <taxon>Lophotrochozoa</taxon>
        <taxon>Platyhelminthes</taxon>
        <taxon>Trematoda</taxon>
        <taxon>Digenea</taxon>
        <taxon>Plagiorchiida</taxon>
        <taxon>Echinostomata</taxon>
        <taxon>Echinostomatoidea</taxon>
        <taxon>Echinostomatidae</taxon>
        <taxon>Echinostoma</taxon>
    </lineage>
</organism>
<dbReference type="OrthoDB" id="6244967at2759"/>
<gene>
    <name evidence="3" type="ORF">ECPE_LOCUS15418</name>
</gene>
<accession>A0A183B883</accession>
<keyword evidence="2" id="KW-0472">Membrane</keyword>
<feature type="transmembrane region" description="Helical" evidence="2">
    <location>
        <begin position="35"/>
        <end position="59"/>
    </location>
</feature>
<dbReference type="Proteomes" id="UP000272942">
    <property type="component" value="Unassembled WGS sequence"/>
</dbReference>
<protein>
    <submittedName>
        <fullName evidence="5">Glycophorin-A</fullName>
    </submittedName>
</protein>
<evidence type="ECO:0000256" key="1">
    <source>
        <dbReference type="SAM" id="MobiDB-lite"/>
    </source>
</evidence>
<reference evidence="3 4" key="2">
    <citation type="submission" date="2018-11" db="EMBL/GenBank/DDBJ databases">
        <authorList>
            <consortium name="Pathogen Informatics"/>
        </authorList>
    </citation>
    <scope>NUCLEOTIDE SEQUENCE [LARGE SCALE GENOMIC DNA]</scope>
    <source>
        <strain evidence="3 4">Egypt</strain>
    </source>
</reference>
<evidence type="ECO:0000313" key="4">
    <source>
        <dbReference type="Proteomes" id="UP000272942"/>
    </source>
</evidence>
<dbReference type="EMBL" id="UZAN01060463">
    <property type="protein sequence ID" value="VDP92690.1"/>
    <property type="molecule type" value="Genomic_DNA"/>
</dbReference>